<evidence type="ECO:0000256" key="5">
    <source>
        <dbReference type="PROSITE-ProRule" id="PRU10141"/>
    </source>
</evidence>
<dbReference type="PANTHER" id="PTHR43289:SF6">
    <property type="entry name" value="SERINE_THREONINE-PROTEIN KINASE NEKL-3"/>
    <property type="match status" value="1"/>
</dbReference>
<protein>
    <submittedName>
        <fullName evidence="9">Serine/threonine protein kinase</fullName>
    </submittedName>
</protein>
<feature type="transmembrane region" description="Helical" evidence="7">
    <location>
        <begin position="827"/>
        <end position="847"/>
    </location>
</feature>
<feature type="domain" description="Protein kinase" evidence="8">
    <location>
        <begin position="121"/>
        <end position="402"/>
    </location>
</feature>
<evidence type="ECO:0000256" key="1">
    <source>
        <dbReference type="ARBA" id="ARBA00022679"/>
    </source>
</evidence>
<keyword evidence="3 9" id="KW-0418">Kinase</keyword>
<dbReference type="PROSITE" id="PS00108">
    <property type="entry name" value="PROTEIN_KINASE_ST"/>
    <property type="match status" value="1"/>
</dbReference>
<dbReference type="InterPro" id="IPR000719">
    <property type="entry name" value="Prot_kinase_dom"/>
</dbReference>
<keyword evidence="7" id="KW-1133">Transmembrane helix</keyword>
<keyword evidence="1" id="KW-0808">Transferase</keyword>
<feature type="binding site" evidence="5">
    <location>
        <position position="150"/>
    </location>
    <ligand>
        <name>ATP</name>
        <dbReference type="ChEBI" id="CHEBI:30616"/>
    </ligand>
</feature>
<feature type="region of interest" description="Disordered" evidence="6">
    <location>
        <begin position="271"/>
        <end position="295"/>
    </location>
</feature>
<evidence type="ECO:0000256" key="4">
    <source>
        <dbReference type="ARBA" id="ARBA00022840"/>
    </source>
</evidence>
<feature type="transmembrane region" description="Helical" evidence="7">
    <location>
        <begin position="853"/>
        <end position="871"/>
    </location>
</feature>
<accession>A0A2Z3GZ77</accession>
<keyword evidence="7" id="KW-0472">Membrane</keyword>
<dbReference type="InterPro" id="IPR011009">
    <property type="entry name" value="Kinase-like_dom_sf"/>
</dbReference>
<proteinExistence type="predicted"/>
<reference evidence="9 10" key="1">
    <citation type="submission" date="2018-01" db="EMBL/GenBank/DDBJ databases">
        <title>G. obscuriglobus.</title>
        <authorList>
            <person name="Franke J."/>
            <person name="Blomberg W."/>
            <person name="Selmecki A."/>
        </authorList>
    </citation>
    <scope>NUCLEOTIDE SEQUENCE [LARGE SCALE GENOMIC DNA]</scope>
    <source>
        <strain evidence="9 10">DSM 5831</strain>
    </source>
</reference>
<dbReference type="InterPro" id="IPR008271">
    <property type="entry name" value="Ser/Thr_kinase_AS"/>
</dbReference>
<feature type="region of interest" description="Disordered" evidence="6">
    <location>
        <begin position="90"/>
        <end position="115"/>
    </location>
</feature>
<feature type="transmembrane region" description="Helical" evidence="7">
    <location>
        <begin position="439"/>
        <end position="457"/>
    </location>
</feature>
<sequence length="873" mass="93024">MAIACPHCQHRLTLTATKPGRYRPQCPGCAKPFLLWVPDERADGTPMRDNVTGTPASAVGFALACSSGGEGAEGGSRGQGAAHAVADTNRTRARAADDSPGPGAGEPEDSPLPPRTEVCGYSIACELGRGGMGTVYLATQLSLDRSVALKVMSRRWANDPVFVARFTREAFAAAQLSHPNIVQIYDIGEVDGARFFSMEYVRGRSLAEVVRASGKLDPETAVGYVLQAARGLKHAHDRGMIHRDVKPDNLLLDEQGVIKVADLGLVKTPALPPADDRPVASSSQSGLHTLPPDVTGDRIALGTPAYMSPEQCRDAASVDHRADIYSLGCTLYVLVTGQPPFDATTALGLMSKHAYDQLVPPEQIASRVPKEVSSVIQRMMAKAPEDRYQDMSEVIRTLEAWLGVHRAGTFSPQEDQISRLESSVLQFNTCGAAQFRGRLISGFFGAVALVAVLLAFFGKIPWAFGTFALALEATLAYFVLDGVTRKGHLFACTQRFLTGLGVADWAIGLAAFALFCVLLALLKVLWIWLGFGFIGVGLALVLRYGVDRTLADERKAVLDGVERQLRRMRARGLDEEELRQFVAKFAGRQWEEFYEALFGYEAKLAARAVLLRGGVAGARDKHAAWREPLIATMERIEKGRKESRARNLLLAVERANLLAAGASAESAENHAKAAADAMVRAAAEIRNAETAAARPGPRATPALPALADVRTLVRAAEQPGAFARGAGRSRDPLGVLIGLFIGPHVRATAAAVLLGACALWAHQNGLIFGAQTGTDGAAPMGAVRVTEPLSLSGVPGPALAWVESFNVGLAGLLLVASLGFRGNLMSAFVLIGAAVAIAGHQFGIRTVEPFRDYHVSLMLGAVLALVGFRLGTR</sequence>
<dbReference type="Gene3D" id="1.10.510.10">
    <property type="entry name" value="Transferase(Phosphotransferase) domain 1"/>
    <property type="match status" value="1"/>
</dbReference>
<feature type="transmembrane region" description="Helical" evidence="7">
    <location>
        <begin position="526"/>
        <end position="546"/>
    </location>
</feature>
<feature type="transmembrane region" description="Helical" evidence="7">
    <location>
        <begin position="496"/>
        <end position="520"/>
    </location>
</feature>
<dbReference type="EMBL" id="CP025958">
    <property type="protein sequence ID" value="AWM37981.1"/>
    <property type="molecule type" value="Genomic_DNA"/>
</dbReference>
<evidence type="ECO:0000256" key="3">
    <source>
        <dbReference type="ARBA" id="ARBA00022777"/>
    </source>
</evidence>
<keyword evidence="7" id="KW-0812">Transmembrane</keyword>
<keyword evidence="9" id="KW-0723">Serine/threonine-protein kinase</keyword>
<evidence type="ECO:0000256" key="2">
    <source>
        <dbReference type="ARBA" id="ARBA00022741"/>
    </source>
</evidence>
<name>A0A2Z3GZ77_9BACT</name>
<dbReference type="PROSITE" id="PS00107">
    <property type="entry name" value="PROTEIN_KINASE_ATP"/>
    <property type="match status" value="1"/>
</dbReference>
<evidence type="ECO:0000256" key="7">
    <source>
        <dbReference type="SAM" id="Phobius"/>
    </source>
</evidence>
<organism evidence="9 10">
    <name type="scientific">Gemmata obscuriglobus</name>
    <dbReference type="NCBI Taxonomy" id="114"/>
    <lineage>
        <taxon>Bacteria</taxon>
        <taxon>Pseudomonadati</taxon>
        <taxon>Planctomycetota</taxon>
        <taxon>Planctomycetia</taxon>
        <taxon>Gemmatales</taxon>
        <taxon>Gemmataceae</taxon>
        <taxon>Gemmata</taxon>
    </lineage>
</organism>
<keyword evidence="4 5" id="KW-0067">ATP-binding</keyword>
<dbReference type="InterPro" id="IPR017441">
    <property type="entry name" value="Protein_kinase_ATP_BS"/>
</dbReference>
<dbReference type="SUPFAM" id="SSF56112">
    <property type="entry name" value="Protein kinase-like (PK-like)"/>
    <property type="match status" value="1"/>
</dbReference>
<evidence type="ECO:0000313" key="9">
    <source>
        <dbReference type="EMBL" id="AWM37981.1"/>
    </source>
</evidence>
<dbReference type="Gene3D" id="3.30.200.20">
    <property type="entry name" value="Phosphorylase Kinase, domain 1"/>
    <property type="match status" value="1"/>
</dbReference>
<dbReference type="Proteomes" id="UP000245802">
    <property type="component" value="Chromosome"/>
</dbReference>
<dbReference type="OrthoDB" id="6111975at2"/>
<feature type="transmembrane region" description="Helical" evidence="7">
    <location>
        <begin position="463"/>
        <end position="484"/>
    </location>
</feature>
<dbReference type="AlphaFoldDB" id="A0A2Z3GZ77"/>
<feature type="transmembrane region" description="Helical" evidence="7">
    <location>
        <begin position="733"/>
        <end position="761"/>
    </location>
</feature>
<keyword evidence="10" id="KW-1185">Reference proteome</keyword>
<feature type="transmembrane region" description="Helical" evidence="7">
    <location>
        <begin position="798"/>
        <end position="820"/>
    </location>
</feature>
<gene>
    <name evidence="9" type="ORF">C1280_13925</name>
</gene>
<evidence type="ECO:0000256" key="6">
    <source>
        <dbReference type="SAM" id="MobiDB-lite"/>
    </source>
</evidence>
<dbReference type="RefSeq" id="WP_010045316.1">
    <property type="nucleotide sequence ID" value="NZ_CP025958.1"/>
</dbReference>
<dbReference type="KEGG" id="gog:C1280_13925"/>
<dbReference type="PROSITE" id="PS50011">
    <property type="entry name" value="PROTEIN_KINASE_DOM"/>
    <property type="match status" value="1"/>
</dbReference>
<dbReference type="PANTHER" id="PTHR43289">
    <property type="entry name" value="MITOGEN-ACTIVATED PROTEIN KINASE KINASE KINASE 20-RELATED"/>
    <property type="match status" value="1"/>
</dbReference>
<evidence type="ECO:0000259" key="8">
    <source>
        <dbReference type="PROSITE" id="PS50011"/>
    </source>
</evidence>
<dbReference type="Pfam" id="PF00069">
    <property type="entry name" value="Pkinase"/>
    <property type="match status" value="1"/>
</dbReference>
<dbReference type="SMART" id="SM00220">
    <property type="entry name" value="S_TKc"/>
    <property type="match status" value="1"/>
</dbReference>
<keyword evidence="2 5" id="KW-0547">Nucleotide-binding</keyword>
<dbReference type="GO" id="GO:0005524">
    <property type="term" value="F:ATP binding"/>
    <property type="evidence" value="ECO:0007669"/>
    <property type="project" value="UniProtKB-UniRule"/>
</dbReference>
<evidence type="ECO:0000313" key="10">
    <source>
        <dbReference type="Proteomes" id="UP000245802"/>
    </source>
</evidence>
<dbReference type="CDD" id="cd14014">
    <property type="entry name" value="STKc_PknB_like"/>
    <property type="match status" value="1"/>
</dbReference>
<dbReference type="GO" id="GO:0004674">
    <property type="term" value="F:protein serine/threonine kinase activity"/>
    <property type="evidence" value="ECO:0007669"/>
    <property type="project" value="UniProtKB-KW"/>
</dbReference>